<proteinExistence type="predicted"/>
<dbReference type="Proteomes" id="UP000324209">
    <property type="component" value="Chromosome"/>
</dbReference>
<sequence>MKTGDRVKSIALLTGISFVIVSFAVVLTDYLFLKNISIHWLQVVLMALISSILLTPLFYWLRLTLENGGIEATQLSNLELNERDVREAVSNWVYIHYNKKVEGGLEFSRDDSGVLNCKVTVRNDS</sequence>
<keyword evidence="1" id="KW-1133">Transmembrane helix</keyword>
<organism evidence="2 3">
    <name type="scientific">Oceanispirochaeta crateris</name>
    <dbReference type="NCBI Taxonomy" id="2518645"/>
    <lineage>
        <taxon>Bacteria</taxon>
        <taxon>Pseudomonadati</taxon>
        <taxon>Spirochaetota</taxon>
        <taxon>Spirochaetia</taxon>
        <taxon>Spirochaetales</taxon>
        <taxon>Spirochaetaceae</taxon>
        <taxon>Oceanispirochaeta</taxon>
    </lineage>
</organism>
<keyword evidence="3" id="KW-1185">Reference proteome</keyword>
<keyword evidence="1" id="KW-0472">Membrane</keyword>
<feature type="transmembrane region" description="Helical" evidence="1">
    <location>
        <begin position="39"/>
        <end position="61"/>
    </location>
</feature>
<dbReference type="AlphaFoldDB" id="A0A5C1QQ57"/>
<dbReference type="EMBL" id="CP036150">
    <property type="protein sequence ID" value="QEN09731.1"/>
    <property type="molecule type" value="Genomic_DNA"/>
</dbReference>
<accession>A0A5C1QQ57</accession>
<evidence type="ECO:0000256" key="1">
    <source>
        <dbReference type="SAM" id="Phobius"/>
    </source>
</evidence>
<evidence type="ECO:0000313" key="2">
    <source>
        <dbReference type="EMBL" id="QEN09731.1"/>
    </source>
</evidence>
<feature type="transmembrane region" description="Helical" evidence="1">
    <location>
        <begin position="12"/>
        <end position="33"/>
    </location>
</feature>
<reference evidence="2 3" key="1">
    <citation type="submission" date="2019-02" db="EMBL/GenBank/DDBJ databases">
        <title>Complete Genome Sequence and Methylome Analysis of free living Spirochaetas.</title>
        <authorList>
            <person name="Fomenkov A."/>
            <person name="Dubinina G."/>
            <person name="Leshcheva N."/>
            <person name="Mikheeva N."/>
            <person name="Grabovich M."/>
            <person name="Vincze T."/>
            <person name="Roberts R.J."/>
        </authorList>
    </citation>
    <scope>NUCLEOTIDE SEQUENCE [LARGE SCALE GENOMIC DNA]</scope>
    <source>
        <strain evidence="2 3">K2</strain>
    </source>
</reference>
<protein>
    <submittedName>
        <fullName evidence="2">Uncharacterized protein</fullName>
    </submittedName>
</protein>
<name>A0A5C1QQ57_9SPIO</name>
<dbReference type="KEGG" id="ock:EXM22_17710"/>
<evidence type="ECO:0000313" key="3">
    <source>
        <dbReference type="Proteomes" id="UP000324209"/>
    </source>
</evidence>
<gene>
    <name evidence="2" type="ORF">EXM22_17710</name>
</gene>
<dbReference type="RefSeq" id="WP_149487803.1">
    <property type="nucleotide sequence ID" value="NZ_CP036150.1"/>
</dbReference>
<keyword evidence="1" id="KW-0812">Transmembrane</keyword>
<dbReference type="OrthoDB" id="9842751at2"/>